<dbReference type="Gene3D" id="3.40.710.10">
    <property type="entry name" value="DD-peptidase/beta-lactamase superfamily"/>
    <property type="match status" value="1"/>
</dbReference>
<protein>
    <submittedName>
        <fullName evidence="2">Serine hydrolase domain-containing protein</fullName>
        <ecNumber evidence="2">3.-.-.-</ecNumber>
    </submittedName>
</protein>
<dbReference type="InterPro" id="IPR001466">
    <property type="entry name" value="Beta-lactam-related"/>
</dbReference>
<gene>
    <name evidence="2" type="ORF">ACFSR5_01235</name>
</gene>
<dbReference type="PANTHER" id="PTHR43283">
    <property type="entry name" value="BETA-LACTAMASE-RELATED"/>
    <property type="match status" value="1"/>
</dbReference>
<evidence type="ECO:0000313" key="2">
    <source>
        <dbReference type="EMBL" id="MFD2546260.1"/>
    </source>
</evidence>
<dbReference type="EC" id="3.-.-.-" evidence="2"/>
<dbReference type="Proteomes" id="UP001597545">
    <property type="component" value="Unassembled WGS sequence"/>
</dbReference>
<dbReference type="InterPro" id="IPR050789">
    <property type="entry name" value="Diverse_Enzym_Activities"/>
</dbReference>
<feature type="domain" description="Beta-lactamase-related" evidence="1">
    <location>
        <begin position="80"/>
        <end position="357"/>
    </location>
</feature>
<keyword evidence="2" id="KW-0378">Hydrolase</keyword>
<dbReference type="InterPro" id="IPR012338">
    <property type="entry name" value="Beta-lactam/transpept-like"/>
</dbReference>
<evidence type="ECO:0000313" key="3">
    <source>
        <dbReference type="Proteomes" id="UP001597545"/>
    </source>
</evidence>
<reference evidence="3" key="1">
    <citation type="journal article" date="2019" name="Int. J. Syst. Evol. Microbiol.">
        <title>The Global Catalogue of Microorganisms (GCM) 10K type strain sequencing project: providing services to taxonomists for standard genome sequencing and annotation.</title>
        <authorList>
            <consortium name="The Broad Institute Genomics Platform"/>
            <consortium name="The Broad Institute Genome Sequencing Center for Infectious Disease"/>
            <person name="Wu L."/>
            <person name="Ma J."/>
        </authorList>
    </citation>
    <scope>NUCLEOTIDE SEQUENCE [LARGE SCALE GENOMIC DNA]</scope>
    <source>
        <strain evidence="3">KCTC 42662</strain>
    </source>
</reference>
<dbReference type="GO" id="GO:0016787">
    <property type="term" value="F:hydrolase activity"/>
    <property type="evidence" value="ECO:0007669"/>
    <property type="project" value="UniProtKB-KW"/>
</dbReference>
<evidence type="ECO:0000259" key="1">
    <source>
        <dbReference type="Pfam" id="PF00144"/>
    </source>
</evidence>
<proteinExistence type="predicted"/>
<comment type="caution">
    <text evidence="2">The sequence shown here is derived from an EMBL/GenBank/DDBJ whole genome shotgun (WGS) entry which is preliminary data.</text>
</comment>
<keyword evidence="3" id="KW-1185">Reference proteome</keyword>
<accession>A0ABW5KE32</accession>
<sequence>MSLRTVFAFALSLVLLQSCKLGRFVYYNYANITDYRIFPSRQILAPERAFIFPTATRQKIPAKINLGHQEHDLERFLKDHHTVAFLVIQHDSIQYENYWDGYSEESIVASFSMAKSITSILIGIALDEGLIKSVDEPITNYIPELRPNGFENVRIRHLLQMTSGLDFNEGYANPFGHVATFYYGTNLRKAISKLQLKDAPGESFRYTSGQTQLLGLVLERALKNRTISAYLQEKVWQPLGMEFNASWSLDRTENGLEKTFCCINARARDFAKLGRLYLKNGNWNGKQIVSEKWVTESTKQDSSDGSAWFYQYQWWLPTKNGDFLADGLLGQYIYVHPEKHLIIVRLGKKTGEVNWEQLFPQIAALY</sequence>
<dbReference type="EMBL" id="JBHULR010000001">
    <property type="protein sequence ID" value="MFD2546260.1"/>
    <property type="molecule type" value="Genomic_DNA"/>
</dbReference>
<dbReference type="PANTHER" id="PTHR43283:SF14">
    <property type="entry name" value="BLL8153 PROTEIN"/>
    <property type="match status" value="1"/>
</dbReference>
<dbReference type="Pfam" id="PF00144">
    <property type="entry name" value="Beta-lactamase"/>
    <property type="match status" value="1"/>
</dbReference>
<dbReference type="PROSITE" id="PS51257">
    <property type="entry name" value="PROKAR_LIPOPROTEIN"/>
    <property type="match status" value="1"/>
</dbReference>
<dbReference type="RefSeq" id="WP_380899877.1">
    <property type="nucleotide sequence ID" value="NZ_JBHUEG010000002.1"/>
</dbReference>
<name>A0ABW5KE32_9SPHI</name>
<organism evidence="2 3">
    <name type="scientific">Sphingobacterium suaedae</name>
    <dbReference type="NCBI Taxonomy" id="1686402"/>
    <lineage>
        <taxon>Bacteria</taxon>
        <taxon>Pseudomonadati</taxon>
        <taxon>Bacteroidota</taxon>
        <taxon>Sphingobacteriia</taxon>
        <taxon>Sphingobacteriales</taxon>
        <taxon>Sphingobacteriaceae</taxon>
        <taxon>Sphingobacterium</taxon>
    </lineage>
</organism>
<dbReference type="SUPFAM" id="SSF56601">
    <property type="entry name" value="beta-lactamase/transpeptidase-like"/>
    <property type="match status" value="1"/>
</dbReference>